<sequence length="150" mass="15048">MVATLAVVVVAAGCSSESTDEKTADTTASATAGPAETSAGAQAPGHTLLERAAGTWKYIATPGDTTLDTLVIKDGKATARGSKLSCTGTFVPVKENGEESATITYSCQDGKDGGRGLGHLKVKPDGSSLGIDFDGPAGGWGGPVDSYRRA</sequence>
<keyword evidence="3" id="KW-1185">Reference proteome</keyword>
<evidence type="ECO:0000256" key="1">
    <source>
        <dbReference type="SAM" id="MobiDB-lite"/>
    </source>
</evidence>
<evidence type="ECO:0008006" key="4">
    <source>
        <dbReference type="Google" id="ProtNLM"/>
    </source>
</evidence>
<evidence type="ECO:0000313" key="2">
    <source>
        <dbReference type="EMBL" id="MDT0616502.1"/>
    </source>
</evidence>
<evidence type="ECO:0000313" key="3">
    <source>
        <dbReference type="Proteomes" id="UP001180724"/>
    </source>
</evidence>
<dbReference type="Proteomes" id="UP001180724">
    <property type="component" value="Unassembled WGS sequence"/>
</dbReference>
<dbReference type="EMBL" id="JAVRFH010000162">
    <property type="protein sequence ID" value="MDT0616502.1"/>
    <property type="molecule type" value="Genomic_DNA"/>
</dbReference>
<accession>A0ABU3B3U5</accession>
<proteinExistence type="predicted"/>
<gene>
    <name evidence="2" type="ORF">RM812_41175</name>
</gene>
<dbReference type="RefSeq" id="WP_311586000.1">
    <property type="nucleotide sequence ID" value="NZ_JAVRFH010000162.1"/>
</dbReference>
<reference evidence="2" key="1">
    <citation type="submission" date="2024-05" db="EMBL/GenBank/DDBJ databases">
        <title>30 novel species of actinomycetes from the DSMZ collection.</title>
        <authorList>
            <person name="Nouioui I."/>
        </authorList>
    </citation>
    <scope>NUCLEOTIDE SEQUENCE</scope>
    <source>
        <strain evidence="2">DSM 40712</strain>
    </source>
</reference>
<organism evidence="2 3">
    <name type="scientific">Streptomyces lancefieldiae</name>
    <dbReference type="NCBI Taxonomy" id="3075520"/>
    <lineage>
        <taxon>Bacteria</taxon>
        <taxon>Bacillati</taxon>
        <taxon>Actinomycetota</taxon>
        <taxon>Actinomycetes</taxon>
        <taxon>Kitasatosporales</taxon>
        <taxon>Streptomycetaceae</taxon>
        <taxon>Streptomyces</taxon>
    </lineage>
</organism>
<protein>
    <recommendedName>
        <fullName evidence="4">Lipoprotein</fullName>
    </recommendedName>
</protein>
<feature type="region of interest" description="Disordered" evidence="1">
    <location>
        <begin position="18"/>
        <end position="43"/>
    </location>
</feature>
<name>A0ABU3B3U5_9ACTN</name>
<comment type="caution">
    <text evidence="2">The sequence shown here is derived from an EMBL/GenBank/DDBJ whole genome shotgun (WGS) entry which is preliminary data.</text>
</comment>